<feature type="transmembrane region" description="Helical" evidence="7">
    <location>
        <begin position="312"/>
        <end position="331"/>
    </location>
</feature>
<feature type="region of interest" description="Disordered" evidence="6">
    <location>
        <begin position="1"/>
        <end position="28"/>
    </location>
</feature>
<feature type="transmembrane region" description="Helical" evidence="7">
    <location>
        <begin position="231"/>
        <end position="251"/>
    </location>
</feature>
<keyword evidence="2" id="KW-1003">Cell membrane</keyword>
<name>A0ABR6ZNR1_9BURK</name>
<dbReference type="CDD" id="cd06579">
    <property type="entry name" value="TM_PBP1_transp_AraH_like"/>
    <property type="match status" value="1"/>
</dbReference>
<feature type="transmembrane region" description="Helical" evidence="7">
    <location>
        <begin position="113"/>
        <end position="135"/>
    </location>
</feature>
<keyword evidence="5 7" id="KW-0472">Membrane</keyword>
<keyword evidence="9" id="KW-1185">Reference proteome</keyword>
<dbReference type="RefSeq" id="WP_186946454.1">
    <property type="nucleotide sequence ID" value="NZ_JACOGF010000003.1"/>
</dbReference>
<feature type="transmembrane region" description="Helical" evidence="7">
    <location>
        <begin position="181"/>
        <end position="202"/>
    </location>
</feature>
<evidence type="ECO:0000256" key="3">
    <source>
        <dbReference type="ARBA" id="ARBA00022692"/>
    </source>
</evidence>
<dbReference type="Pfam" id="PF02653">
    <property type="entry name" value="BPD_transp_2"/>
    <property type="match status" value="1"/>
</dbReference>
<feature type="transmembrane region" description="Helical" evidence="7">
    <location>
        <begin position="63"/>
        <end position="83"/>
    </location>
</feature>
<organism evidence="8 9">
    <name type="scientific">Undibacterium hunanense</name>
    <dbReference type="NCBI Taxonomy" id="2762292"/>
    <lineage>
        <taxon>Bacteria</taxon>
        <taxon>Pseudomonadati</taxon>
        <taxon>Pseudomonadota</taxon>
        <taxon>Betaproteobacteria</taxon>
        <taxon>Burkholderiales</taxon>
        <taxon>Oxalobacteraceae</taxon>
        <taxon>Undibacterium</taxon>
    </lineage>
</organism>
<dbReference type="EMBL" id="JACOGF010000003">
    <property type="protein sequence ID" value="MBC3917213.1"/>
    <property type="molecule type" value="Genomic_DNA"/>
</dbReference>
<comment type="caution">
    <text evidence="8">The sequence shown here is derived from an EMBL/GenBank/DDBJ whole genome shotgun (WGS) entry which is preliminary data.</text>
</comment>
<protein>
    <submittedName>
        <fullName evidence="8">L-arabinose ABC transporter permease AraH</fullName>
    </submittedName>
</protein>
<feature type="transmembrane region" description="Helical" evidence="7">
    <location>
        <begin position="142"/>
        <end position="161"/>
    </location>
</feature>
<evidence type="ECO:0000256" key="2">
    <source>
        <dbReference type="ARBA" id="ARBA00022475"/>
    </source>
</evidence>
<proteinExistence type="predicted"/>
<dbReference type="Proteomes" id="UP000650424">
    <property type="component" value="Unassembled WGS sequence"/>
</dbReference>
<feature type="transmembrane region" description="Helical" evidence="7">
    <location>
        <begin position="40"/>
        <end position="57"/>
    </location>
</feature>
<sequence>MSSLSPAQADDESAVKQPTLKQSTGMKTTQHWLQEQSMPLAYALLFVVLSFTVENFFSTTNIVGLMLSVAQIGMVACTMMMCLASRDFDLSVGSTIAFSGVLGAIILERTQSITLAVGGGLLAGALIGAGNGVLIAYLRVNALIATLATMLMVRGLAFIVSKGQAVGISNETFISFGDGRLFGLPYPVLVVAACFLVFGVLLNHTVFGRNTLAIGGNPDAARLAGIRVERLRIWIFLLQGLVTALAGLILASRITSGQPNSAQGFELDVISACVLGGVSLQGGKARISGVLVGVLIMGTVENVMNLLDVDAFYQYLMRGFILLAAVLLDQLKSHATRKS</sequence>
<evidence type="ECO:0000256" key="1">
    <source>
        <dbReference type="ARBA" id="ARBA00004651"/>
    </source>
</evidence>
<dbReference type="InterPro" id="IPR001851">
    <property type="entry name" value="ABC_transp_permease"/>
</dbReference>
<evidence type="ECO:0000256" key="7">
    <source>
        <dbReference type="SAM" id="Phobius"/>
    </source>
</evidence>
<evidence type="ECO:0000313" key="8">
    <source>
        <dbReference type="EMBL" id="MBC3917213.1"/>
    </source>
</evidence>
<evidence type="ECO:0000256" key="6">
    <source>
        <dbReference type="SAM" id="MobiDB-lite"/>
    </source>
</evidence>
<reference evidence="8 9" key="1">
    <citation type="submission" date="2020-08" db="EMBL/GenBank/DDBJ databases">
        <title>Novel species isolated from subtropical streams in China.</title>
        <authorList>
            <person name="Lu H."/>
        </authorList>
    </citation>
    <scope>NUCLEOTIDE SEQUENCE [LARGE SCALE GENOMIC DNA]</scope>
    <source>
        <strain evidence="8 9">CY18W</strain>
    </source>
</reference>
<accession>A0ABR6ZNR1</accession>
<dbReference type="PANTHER" id="PTHR32196">
    <property type="entry name" value="ABC TRANSPORTER PERMEASE PROTEIN YPHD-RELATED-RELATED"/>
    <property type="match status" value="1"/>
</dbReference>
<gene>
    <name evidence="8" type="primary">araH</name>
    <name evidence="8" type="ORF">H8L32_06980</name>
</gene>
<keyword evidence="3 7" id="KW-0812">Transmembrane</keyword>
<dbReference type="NCBIfam" id="NF008441">
    <property type="entry name" value="PRK11285.1"/>
    <property type="match status" value="1"/>
</dbReference>
<dbReference type="PANTHER" id="PTHR32196:SF37">
    <property type="entry name" value="L-ARABINOSE TRANSPORT SYSTEM PERMEASE PROTEIN ARAH"/>
    <property type="match status" value="1"/>
</dbReference>
<keyword evidence="4 7" id="KW-1133">Transmembrane helix</keyword>
<evidence type="ECO:0000256" key="4">
    <source>
        <dbReference type="ARBA" id="ARBA00022989"/>
    </source>
</evidence>
<feature type="compositionally biased region" description="Polar residues" evidence="6">
    <location>
        <begin position="19"/>
        <end position="28"/>
    </location>
</feature>
<comment type="subcellular location">
    <subcellularLocation>
        <location evidence="1">Cell membrane</location>
        <topology evidence="1">Multi-pass membrane protein</topology>
    </subcellularLocation>
</comment>
<evidence type="ECO:0000256" key="5">
    <source>
        <dbReference type="ARBA" id="ARBA00023136"/>
    </source>
</evidence>
<evidence type="ECO:0000313" key="9">
    <source>
        <dbReference type="Proteomes" id="UP000650424"/>
    </source>
</evidence>